<feature type="compositionally biased region" description="Low complexity" evidence="1">
    <location>
        <begin position="1"/>
        <end position="12"/>
    </location>
</feature>
<evidence type="ECO:0000313" key="3">
    <source>
        <dbReference type="Proteomes" id="UP001476247"/>
    </source>
</evidence>
<evidence type="ECO:0000256" key="1">
    <source>
        <dbReference type="SAM" id="MobiDB-lite"/>
    </source>
</evidence>
<comment type="caution">
    <text evidence="2">The sequence shown here is derived from an EMBL/GenBank/DDBJ whole genome shotgun (WGS) entry which is preliminary data.</text>
</comment>
<feature type="compositionally biased region" description="Basic residues" evidence="1">
    <location>
        <begin position="100"/>
        <end position="109"/>
    </location>
</feature>
<dbReference type="InterPro" id="IPR008926">
    <property type="entry name" value="RNR_R1-su_N"/>
</dbReference>
<feature type="region of interest" description="Disordered" evidence="1">
    <location>
        <begin position="1"/>
        <end position="24"/>
    </location>
</feature>
<gene>
    <name evidence="2" type="ORF">HPULCUR_001664</name>
</gene>
<feature type="compositionally biased region" description="Polar residues" evidence="1">
    <location>
        <begin position="164"/>
        <end position="176"/>
    </location>
</feature>
<feature type="compositionally biased region" description="Low complexity" evidence="1">
    <location>
        <begin position="195"/>
        <end position="222"/>
    </location>
</feature>
<organism evidence="2 3">
    <name type="scientific">Helicostylum pulchrum</name>
    <dbReference type="NCBI Taxonomy" id="562976"/>
    <lineage>
        <taxon>Eukaryota</taxon>
        <taxon>Fungi</taxon>
        <taxon>Fungi incertae sedis</taxon>
        <taxon>Mucoromycota</taxon>
        <taxon>Mucoromycotina</taxon>
        <taxon>Mucoromycetes</taxon>
        <taxon>Mucorales</taxon>
        <taxon>Mucorineae</taxon>
        <taxon>Mucoraceae</taxon>
        <taxon>Helicostylum</taxon>
    </lineage>
</organism>
<feature type="compositionally biased region" description="Pro residues" evidence="1">
    <location>
        <begin position="110"/>
        <end position="121"/>
    </location>
</feature>
<evidence type="ECO:0000313" key="2">
    <source>
        <dbReference type="EMBL" id="GAA5796294.1"/>
    </source>
</evidence>
<feature type="compositionally biased region" description="Acidic residues" evidence="1">
    <location>
        <begin position="13"/>
        <end position="24"/>
    </location>
</feature>
<sequence>MSWKEAQAAQYEYSDEEEYSDDEYEPVNVASWGNQTVTDEGTTQIDIGWGSLVDPNVKVKAGGVGSGQLHRRGGNFKPLDEQFIINQRLGKPIPKALGGGKKKGGKRPKGPPPARRPPPPSSSSSSSSMRPPSSSMYRSRAPVAPGQGPWGSGELASTPFWEQPANSSVSGTNASKYATPAPAAAPQRQQPPPQQYQQQQQYQQYQQPAAVPAAPVAPARQPEPTKPITSTLLGSGASKYATSAPAQQYQQYQQPPPPPQQRQQQQYQQPVQQPVQQPSQQQQRQPSEVTHRFDLPCLNFNIEMAPGINAKLSVYSDDDPVKVVDRFERDHNLIMSDEQKSRFADKVARLLVIAGVYQGVTTVALDLAAEIAAYMTANHSYYALLAARIAISNLHKETKKVFS</sequence>
<dbReference type="EMBL" id="BAABUJ010000005">
    <property type="protein sequence ID" value="GAA5796294.1"/>
    <property type="molecule type" value="Genomic_DNA"/>
</dbReference>
<keyword evidence="3" id="KW-1185">Reference proteome</keyword>
<accession>A0ABP9XNG8</accession>
<dbReference type="SUPFAM" id="SSF48168">
    <property type="entry name" value="R1 subunit of ribonucleotide reductase, N-terminal domain"/>
    <property type="match status" value="1"/>
</dbReference>
<proteinExistence type="predicted"/>
<feature type="region of interest" description="Disordered" evidence="1">
    <location>
        <begin position="85"/>
        <end position="289"/>
    </location>
</feature>
<reference evidence="2 3" key="1">
    <citation type="submission" date="2024-04" db="EMBL/GenBank/DDBJ databases">
        <title>genome sequences of Mucor flavus KT1a and Helicostylum pulchrum KT1b strains isolation_sourced from the surface of a dry-aged beef.</title>
        <authorList>
            <person name="Toyotome T."/>
            <person name="Hosono M."/>
            <person name="Torimaru M."/>
            <person name="Fukuda K."/>
            <person name="Mikami N."/>
        </authorList>
    </citation>
    <scope>NUCLEOTIDE SEQUENCE [LARGE SCALE GENOMIC DNA]</scope>
    <source>
        <strain evidence="2 3">KT1b</strain>
    </source>
</reference>
<dbReference type="Proteomes" id="UP001476247">
    <property type="component" value="Unassembled WGS sequence"/>
</dbReference>
<feature type="compositionally biased region" description="Low complexity" evidence="1">
    <location>
        <begin position="261"/>
        <end position="287"/>
    </location>
</feature>
<name>A0ABP9XNG8_9FUNG</name>
<feature type="compositionally biased region" description="Low complexity" evidence="1">
    <location>
        <begin position="122"/>
        <end position="142"/>
    </location>
</feature>
<protein>
    <submittedName>
        <fullName evidence="2">Uncharacterized protein</fullName>
    </submittedName>
</protein>